<dbReference type="InterPro" id="IPR001268">
    <property type="entry name" value="NADH_UbQ_OxRdtase_30kDa_su"/>
</dbReference>
<sequence>MTEENNKEEKTAQSKEDQEKKPVQRPAARPRPRVKKEAPPPEPSPKEPLLAELVQQVTEKLGEQAIEESYVNQNGEHLLTLVVNRDHWAKLASLLKQEANWQYTYLQNCAGVDQQTYFEVVYHLYSLEHHDQICVHVKVDRDQPEIPSVVNIWPAANWHEREIYDLLGIQFTGHPNLQRILMPDEWEGYPLRKDYQPLDEGV</sequence>
<dbReference type="PANTHER" id="PTHR10884">
    <property type="entry name" value="NADH DEHYDROGENASE UBIQUINONE IRON-SULFUR PROTEIN 3"/>
    <property type="match status" value="1"/>
</dbReference>
<keyword evidence="3" id="KW-0520">NAD</keyword>
<feature type="compositionally biased region" description="Basic and acidic residues" evidence="4">
    <location>
        <begin position="1"/>
        <end position="22"/>
    </location>
</feature>
<evidence type="ECO:0000313" key="7">
    <source>
        <dbReference type="Proteomes" id="UP000184476"/>
    </source>
</evidence>
<keyword evidence="7" id="KW-1185">Reference proteome</keyword>
<dbReference type="RefSeq" id="WP_084731417.1">
    <property type="nucleotide sequence ID" value="NZ_FQVL01000005.1"/>
</dbReference>
<dbReference type="GO" id="GO:0048038">
    <property type="term" value="F:quinone binding"/>
    <property type="evidence" value="ECO:0007669"/>
    <property type="project" value="UniProtKB-KW"/>
</dbReference>
<comment type="function">
    <text evidence="3">NDH-1 shuttles electrons from NADH, via FMN and iron-sulfur (Fe-S) centers, to quinones in the respiratory chain. The immediate electron acceptor for the enzyme in this species is believed to be a menaquinone. Couples the redox reaction to proton translocation (for every two electrons transferred, four hydrogen ions are translocated across the cytoplasmic membrane), and thus conserves the redox energy in a proton gradient.</text>
</comment>
<dbReference type="AlphaFoldDB" id="A0A1M4XT39"/>
<dbReference type="GO" id="GO:0008137">
    <property type="term" value="F:NADH dehydrogenase (ubiquinone) activity"/>
    <property type="evidence" value="ECO:0007669"/>
    <property type="project" value="InterPro"/>
</dbReference>
<evidence type="ECO:0000256" key="4">
    <source>
        <dbReference type="SAM" id="MobiDB-lite"/>
    </source>
</evidence>
<keyword evidence="2 3" id="KW-0813">Transport</keyword>
<dbReference type="InterPro" id="IPR010218">
    <property type="entry name" value="NADH_DH_suC"/>
</dbReference>
<dbReference type="NCBIfam" id="TIGR01961">
    <property type="entry name" value="NuoC_fam"/>
    <property type="match status" value="1"/>
</dbReference>
<keyword evidence="3" id="KW-0472">Membrane</keyword>
<evidence type="ECO:0000256" key="1">
    <source>
        <dbReference type="ARBA" id="ARBA00007569"/>
    </source>
</evidence>
<dbReference type="OrthoDB" id="9803286at2"/>
<accession>A0A1M4XT39</accession>
<evidence type="ECO:0000313" key="6">
    <source>
        <dbReference type="EMBL" id="SHE96727.1"/>
    </source>
</evidence>
<dbReference type="Gene3D" id="3.30.460.80">
    <property type="entry name" value="NADH:ubiquinone oxidoreductase, 30kDa subunit"/>
    <property type="match status" value="1"/>
</dbReference>
<reference evidence="6 7" key="1">
    <citation type="submission" date="2016-11" db="EMBL/GenBank/DDBJ databases">
        <authorList>
            <person name="Jaros S."/>
            <person name="Januszkiewicz K."/>
            <person name="Wedrychowicz H."/>
        </authorList>
    </citation>
    <scope>NUCLEOTIDE SEQUENCE [LARGE SCALE GENOMIC DNA]</scope>
    <source>
        <strain evidence="6 7">DSM 44666</strain>
    </source>
</reference>
<dbReference type="EC" id="7.1.1.-" evidence="3"/>
<comment type="subcellular location">
    <subcellularLocation>
        <location evidence="3">Cell membrane</location>
        <topology evidence="3">Peripheral membrane protein</topology>
        <orientation evidence="3">Cytoplasmic side</orientation>
    </subcellularLocation>
</comment>
<name>A0A1M4XT39_9BACL</name>
<dbReference type="Proteomes" id="UP000184476">
    <property type="component" value="Unassembled WGS sequence"/>
</dbReference>
<keyword evidence="3" id="KW-0874">Quinone</keyword>
<evidence type="ECO:0000259" key="5">
    <source>
        <dbReference type="Pfam" id="PF00329"/>
    </source>
</evidence>
<comment type="similarity">
    <text evidence="1 3">Belongs to the complex I 30 kDa subunit family.</text>
</comment>
<dbReference type="Pfam" id="PF00329">
    <property type="entry name" value="Complex1_30kDa"/>
    <property type="match status" value="1"/>
</dbReference>
<dbReference type="GO" id="GO:0050136">
    <property type="term" value="F:NADH dehydrogenase (quinone) (non-electrogenic) activity"/>
    <property type="evidence" value="ECO:0007669"/>
    <property type="project" value="UniProtKB-UniRule"/>
</dbReference>
<evidence type="ECO:0000256" key="3">
    <source>
        <dbReference type="HAMAP-Rule" id="MF_01357"/>
    </source>
</evidence>
<feature type="domain" description="NADH:ubiquinone oxidoreductase 30kDa subunit" evidence="5">
    <location>
        <begin position="82"/>
        <end position="196"/>
    </location>
</feature>
<dbReference type="SUPFAM" id="SSF143243">
    <property type="entry name" value="Nqo5-like"/>
    <property type="match status" value="1"/>
</dbReference>
<dbReference type="InterPro" id="IPR037232">
    <property type="entry name" value="NADH_quin_OxRdtase_su_C/D-like"/>
</dbReference>
<proteinExistence type="inferred from homology"/>
<keyword evidence="3" id="KW-1278">Translocase</keyword>
<gene>
    <name evidence="3" type="primary">nuoC</name>
    <name evidence="6" type="ORF">SAMN05444392_105172</name>
</gene>
<comment type="subunit">
    <text evidence="3">NDH-1 is composed of 14 different subunits. Subunits NuoB, C, D, E, F, and G constitute the peripheral sector of the complex.</text>
</comment>
<protein>
    <recommendedName>
        <fullName evidence="3">NADH-quinone oxidoreductase subunit C</fullName>
        <ecNumber evidence="3">7.1.1.-</ecNumber>
    </recommendedName>
    <alternativeName>
        <fullName evidence="3">NADH dehydrogenase I subunit C</fullName>
    </alternativeName>
    <alternativeName>
        <fullName evidence="3">NDH-1 subunit C</fullName>
    </alternativeName>
</protein>
<evidence type="ECO:0000256" key="2">
    <source>
        <dbReference type="ARBA" id="ARBA00022448"/>
    </source>
</evidence>
<keyword evidence="3" id="KW-1003">Cell membrane</keyword>
<comment type="catalytic activity">
    <reaction evidence="3">
        <text>a quinone + NADH + 5 H(+)(in) = a quinol + NAD(+) + 4 H(+)(out)</text>
        <dbReference type="Rhea" id="RHEA:57888"/>
        <dbReference type="ChEBI" id="CHEBI:15378"/>
        <dbReference type="ChEBI" id="CHEBI:24646"/>
        <dbReference type="ChEBI" id="CHEBI:57540"/>
        <dbReference type="ChEBI" id="CHEBI:57945"/>
        <dbReference type="ChEBI" id="CHEBI:132124"/>
    </reaction>
</comment>
<dbReference type="GO" id="GO:0005886">
    <property type="term" value="C:plasma membrane"/>
    <property type="evidence" value="ECO:0007669"/>
    <property type="project" value="UniProtKB-SubCell"/>
</dbReference>
<dbReference type="PANTHER" id="PTHR10884:SF14">
    <property type="entry name" value="NADH DEHYDROGENASE [UBIQUINONE] IRON-SULFUR PROTEIN 3, MITOCHONDRIAL"/>
    <property type="match status" value="1"/>
</dbReference>
<dbReference type="STRING" id="112248.SAMN05444392_105172"/>
<dbReference type="EMBL" id="FQVL01000005">
    <property type="protein sequence ID" value="SHE96727.1"/>
    <property type="molecule type" value="Genomic_DNA"/>
</dbReference>
<dbReference type="HAMAP" id="MF_01357">
    <property type="entry name" value="NDH1_NuoC"/>
    <property type="match status" value="1"/>
</dbReference>
<organism evidence="6 7">
    <name type="scientific">Seinonella peptonophila</name>
    <dbReference type="NCBI Taxonomy" id="112248"/>
    <lineage>
        <taxon>Bacteria</taxon>
        <taxon>Bacillati</taxon>
        <taxon>Bacillota</taxon>
        <taxon>Bacilli</taxon>
        <taxon>Bacillales</taxon>
        <taxon>Thermoactinomycetaceae</taxon>
        <taxon>Seinonella</taxon>
    </lineage>
</organism>
<feature type="region of interest" description="Disordered" evidence="4">
    <location>
        <begin position="1"/>
        <end position="48"/>
    </location>
</feature>